<dbReference type="Proteomes" id="UP001139981">
    <property type="component" value="Unassembled WGS sequence"/>
</dbReference>
<evidence type="ECO:0000313" key="1">
    <source>
        <dbReference type="EMBL" id="KAJ2891501.1"/>
    </source>
</evidence>
<accession>A0ACC1M1T5</accession>
<reference evidence="1" key="1">
    <citation type="submission" date="2022-07" db="EMBL/GenBank/DDBJ databases">
        <title>Phylogenomic reconstructions and comparative analyses of Kickxellomycotina fungi.</title>
        <authorList>
            <person name="Reynolds N.K."/>
            <person name="Stajich J.E."/>
            <person name="Barry K."/>
            <person name="Grigoriev I.V."/>
            <person name="Crous P."/>
            <person name="Smith M.E."/>
        </authorList>
    </citation>
    <scope>NUCLEOTIDE SEQUENCE</scope>
    <source>
        <strain evidence="1">CBS 190363</strain>
    </source>
</reference>
<organism evidence="1 2">
    <name type="scientific">Coemansia aciculifera</name>
    <dbReference type="NCBI Taxonomy" id="417176"/>
    <lineage>
        <taxon>Eukaryota</taxon>
        <taxon>Fungi</taxon>
        <taxon>Fungi incertae sedis</taxon>
        <taxon>Zoopagomycota</taxon>
        <taxon>Kickxellomycotina</taxon>
        <taxon>Kickxellomycetes</taxon>
        <taxon>Kickxellales</taxon>
        <taxon>Kickxellaceae</taxon>
        <taxon>Coemansia</taxon>
    </lineage>
</organism>
<comment type="caution">
    <text evidence="1">The sequence shown here is derived from an EMBL/GenBank/DDBJ whole genome shotgun (WGS) entry which is preliminary data.</text>
</comment>
<protein>
    <submittedName>
        <fullName evidence="1">Uncharacterized protein</fullName>
    </submittedName>
</protein>
<proteinExistence type="predicted"/>
<evidence type="ECO:0000313" key="2">
    <source>
        <dbReference type="Proteomes" id="UP001139981"/>
    </source>
</evidence>
<keyword evidence="2" id="KW-1185">Reference proteome</keyword>
<sequence>MNAPERFEMFTLPEGVRKISIVKDPKMANCLQFNIQREDHTIANILRYQLLKNPLVLFAAYRSPHPLEYFIELKVQTTGKTTPIEVMRESIQSLMIEYGNIRSAFDAEIYRLDAPSNEDTRRTARAATGYGGFGSMDTQSASFGSGGDMGGRGGRTDDVDIDF</sequence>
<name>A0ACC1M1T5_9FUNG</name>
<gene>
    <name evidence="1" type="ORF">IWW38_003591</name>
</gene>
<dbReference type="EMBL" id="JANBVB010000972">
    <property type="protein sequence ID" value="KAJ2891501.1"/>
    <property type="molecule type" value="Genomic_DNA"/>
</dbReference>